<dbReference type="OrthoDB" id="9810103at2"/>
<keyword evidence="5" id="KW-1133">Transmembrane helix</keyword>
<comment type="similarity">
    <text evidence="2 7">Belongs to the ExbD/TolR family.</text>
</comment>
<keyword evidence="4 7" id="KW-0812">Transmembrane</keyword>
<keyword evidence="3" id="KW-1003">Cell membrane</keyword>
<accession>A0A0P1MIM9</accession>
<accession>A0A0P1LL36</accession>
<dbReference type="RefSeq" id="WP_047134073.1">
    <property type="nucleotide sequence ID" value="NZ_CZVI01000015.1"/>
</dbReference>
<accession>A0A0S4MUY9</accession>
<evidence type="ECO:0000256" key="5">
    <source>
        <dbReference type="ARBA" id="ARBA00022989"/>
    </source>
</evidence>
<accession>A0A0P1LL29</accession>
<organism evidence="9 10">
    <name type="scientific">Candidatus Kryptonium thompsonii</name>
    <dbReference type="NCBI Taxonomy" id="1633631"/>
    <lineage>
        <taxon>Bacteria</taxon>
        <taxon>Pseudomonadati</taxon>
        <taxon>Candidatus Kryptoniota</taxon>
        <taxon>Candidatus Kryptonium</taxon>
    </lineage>
</organism>
<dbReference type="GO" id="GO:0005886">
    <property type="term" value="C:plasma membrane"/>
    <property type="evidence" value="ECO:0007669"/>
    <property type="project" value="UniProtKB-SubCell"/>
</dbReference>
<evidence type="ECO:0000256" key="2">
    <source>
        <dbReference type="ARBA" id="ARBA00005811"/>
    </source>
</evidence>
<evidence type="ECO:0000256" key="7">
    <source>
        <dbReference type="RuleBase" id="RU003879"/>
    </source>
</evidence>
<accession>A0A0P1MDE4</accession>
<proteinExistence type="inferred from homology"/>
<reference evidence="9 10" key="1">
    <citation type="submission" date="2015-11" db="EMBL/GenBank/DDBJ databases">
        <authorList>
            <person name="Zhang Y."/>
            <person name="Guo Z."/>
        </authorList>
    </citation>
    <scope>NUCLEOTIDE SEQUENCE [LARGE SCALE GENOMIC DNA]</scope>
    <source>
        <strain evidence="9">JGI-4</strain>
    </source>
</reference>
<evidence type="ECO:0000313" key="8">
    <source>
        <dbReference type="EMBL" id="CUS88321.1"/>
    </source>
</evidence>
<evidence type="ECO:0000256" key="3">
    <source>
        <dbReference type="ARBA" id="ARBA00022475"/>
    </source>
</evidence>
<accession>A0A0P1LUA3</accession>
<accession>A0A0P1PAF0</accession>
<keyword evidence="7" id="KW-0653">Protein transport</keyword>
<keyword evidence="6" id="KW-0472">Membrane</keyword>
<dbReference type="GO" id="GO:0022857">
    <property type="term" value="F:transmembrane transporter activity"/>
    <property type="evidence" value="ECO:0007669"/>
    <property type="project" value="InterPro"/>
</dbReference>
<accession>A0A0N7MWL8</accession>
<dbReference type="GO" id="GO:0015031">
    <property type="term" value="P:protein transport"/>
    <property type="evidence" value="ECO:0007669"/>
    <property type="project" value="UniProtKB-KW"/>
</dbReference>
<dbReference type="PANTHER" id="PTHR30558:SF3">
    <property type="entry name" value="BIOPOLYMER TRANSPORT PROTEIN EXBD-RELATED"/>
    <property type="match status" value="1"/>
</dbReference>
<protein>
    <submittedName>
        <fullName evidence="9">Biopolymer transport protein ExbD</fullName>
    </submittedName>
</protein>
<dbReference type="Pfam" id="PF02472">
    <property type="entry name" value="ExbD"/>
    <property type="match status" value="1"/>
</dbReference>
<dbReference type="PANTHER" id="PTHR30558">
    <property type="entry name" value="EXBD MEMBRANE COMPONENT OF PMF-DRIVEN MACROMOLECULE IMPORT SYSTEM"/>
    <property type="match status" value="1"/>
</dbReference>
<dbReference type="Gene3D" id="3.30.420.270">
    <property type="match status" value="1"/>
</dbReference>
<dbReference type="EMBL" id="FAOP01000003">
    <property type="protein sequence ID" value="CUU02565.1"/>
    <property type="molecule type" value="Genomic_DNA"/>
</dbReference>
<keyword evidence="7" id="KW-0813">Transport</keyword>
<evidence type="ECO:0000256" key="1">
    <source>
        <dbReference type="ARBA" id="ARBA00004162"/>
    </source>
</evidence>
<accession>A0A0P1M3C7</accession>
<name>A0A0P1PAF0_9BACT</name>
<dbReference type="Proteomes" id="UP000182011">
    <property type="component" value="Unassembled WGS sequence"/>
</dbReference>
<evidence type="ECO:0000256" key="4">
    <source>
        <dbReference type="ARBA" id="ARBA00022692"/>
    </source>
</evidence>
<dbReference type="STRING" id="1633631.GCA_001442925_00542"/>
<dbReference type="Proteomes" id="UP000182200">
    <property type="component" value="Unassembled WGS sequence"/>
</dbReference>
<gene>
    <name evidence="9" type="ORF">JGI4_00542</name>
    <name evidence="8" type="ORF">JGI8_01191</name>
</gene>
<dbReference type="AlphaFoldDB" id="A0A0P1PAF0"/>
<comment type="subcellular location">
    <subcellularLocation>
        <location evidence="1">Cell membrane</location>
        <topology evidence="1">Single-pass membrane protein</topology>
    </subcellularLocation>
    <subcellularLocation>
        <location evidence="7">Cell membrane</location>
        <topology evidence="7">Single-pass type II membrane protein</topology>
    </subcellularLocation>
</comment>
<sequence length="137" mass="16010">MKFQKKFGQTKPTIPTASLPDVIFQLILFFMVTTTIKVYDVKVRYILPEAAAIEKIENKRLVSYIWVGRDGRIQIDDNIVQLDDIIDIMYRKRQENPNVIVSLRIDRDSKMGIVIDIQQRLRKADALRINYSALQKL</sequence>
<keyword evidence="11" id="KW-1185">Reference proteome</keyword>
<reference evidence="8 11" key="2">
    <citation type="submission" date="2015-11" db="EMBL/GenBank/DDBJ databases">
        <authorList>
            <person name="Varghese N."/>
        </authorList>
    </citation>
    <scope>NUCLEOTIDE SEQUENCE [LARGE SCALE GENOMIC DNA]</scope>
    <source>
        <strain evidence="8 11">JGI-8</strain>
    </source>
</reference>
<accession>A0A0P1P452</accession>
<evidence type="ECO:0000313" key="10">
    <source>
        <dbReference type="Proteomes" id="UP000182011"/>
    </source>
</evidence>
<evidence type="ECO:0000313" key="11">
    <source>
        <dbReference type="Proteomes" id="UP000182200"/>
    </source>
</evidence>
<dbReference type="InterPro" id="IPR003400">
    <property type="entry name" value="ExbD"/>
</dbReference>
<accession>A0A0P1LGA5</accession>
<dbReference type="EMBL" id="CZVI01000015">
    <property type="protein sequence ID" value="CUS88321.1"/>
    <property type="molecule type" value="Genomic_DNA"/>
</dbReference>
<evidence type="ECO:0000313" key="9">
    <source>
        <dbReference type="EMBL" id="CUU02565.1"/>
    </source>
</evidence>
<evidence type="ECO:0000256" key="6">
    <source>
        <dbReference type="ARBA" id="ARBA00023136"/>
    </source>
</evidence>